<proteinExistence type="predicted"/>
<keyword evidence="1" id="KW-0812">Transmembrane</keyword>
<evidence type="ECO:0000313" key="2">
    <source>
        <dbReference type="EMBL" id="OMO53237.1"/>
    </source>
</evidence>
<dbReference type="EMBL" id="AWUE01023600">
    <property type="protein sequence ID" value="OMO53237.1"/>
    <property type="molecule type" value="Genomic_DNA"/>
</dbReference>
<sequence length="64" mass="7313">MSLPAKIPKGSSIISTFLPSEISSLKYEIPFRNLNELITSLSCPFVFLYWHVLIFYLAAQFLCL</sequence>
<name>A0A1R3G5A4_9ROSI</name>
<accession>A0A1R3G5A4</accession>
<dbReference type="Proteomes" id="UP000187203">
    <property type="component" value="Unassembled WGS sequence"/>
</dbReference>
<keyword evidence="3" id="KW-1185">Reference proteome</keyword>
<gene>
    <name evidence="2" type="ORF">COLO4_36801</name>
</gene>
<evidence type="ECO:0000256" key="1">
    <source>
        <dbReference type="SAM" id="Phobius"/>
    </source>
</evidence>
<reference evidence="3" key="1">
    <citation type="submission" date="2013-09" db="EMBL/GenBank/DDBJ databases">
        <title>Corchorus olitorius genome sequencing.</title>
        <authorList>
            <person name="Alam M."/>
            <person name="Haque M.S."/>
            <person name="Islam M.S."/>
            <person name="Emdad E.M."/>
            <person name="Islam M.M."/>
            <person name="Ahmed B."/>
            <person name="Halim A."/>
            <person name="Hossen Q.M.M."/>
            <person name="Hossain M.Z."/>
            <person name="Ahmed R."/>
            <person name="Khan M.M."/>
            <person name="Islam R."/>
            <person name="Rashid M.M."/>
            <person name="Khan S.A."/>
            <person name="Rahman M.S."/>
            <person name="Alam M."/>
            <person name="Yahiya A.S."/>
            <person name="Khan M.S."/>
            <person name="Azam M.S."/>
            <person name="Haque T."/>
            <person name="Lashkar M.Z.H."/>
            <person name="Akhand A.I."/>
            <person name="Morshed G."/>
            <person name="Roy S."/>
            <person name="Uddin K.S."/>
            <person name="Rabeya T."/>
            <person name="Hossain A.S."/>
            <person name="Chowdhury A."/>
            <person name="Snigdha A.R."/>
            <person name="Mortoza M.S."/>
            <person name="Matin S.A."/>
            <person name="Hoque S.M.E."/>
            <person name="Islam M.K."/>
            <person name="Roy D.K."/>
            <person name="Haider R."/>
            <person name="Moosa M.M."/>
            <person name="Elias S.M."/>
            <person name="Hasan A.M."/>
            <person name="Jahan S."/>
            <person name="Shafiuddin M."/>
            <person name="Mahmood N."/>
            <person name="Shommy N.S."/>
        </authorList>
    </citation>
    <scope>NUCLEOTIDE SEQUENCE [LARGE SCALE GENOMIC DNA]</scope>
    <source>
        <strain evidence="3">cv. O-4</strain>
    </source>
</reference>
<evidence type="ECO:0000313" key="3">
    <source>
        <dbReference type="Proteomes" id="UP000187203"/>
    </source>
</evidence>
<dbReference type="AlphaFoldDB" id="A0A1R3G5A4"/>
<protein>
    <submittedName>
        <fullName evidence="2">Uncharacterized protein</fullName>
    </submittedName>
</protein>
<comment type="caution">
    <text evidence="2">The sequence shown here is derived from an EMBL/GenBank/DDBJ whole genome shotgun (WGS) entry which is preliminary data.</text>
</comment>
<organism evidence="2 3">
    <name type="scientific">Corchorus olitorius</name>
    <dbReference type="NCBI Taxonomy" id="93759"/>
    <lineage>
        <taxon>Eukaryota</taxon>
        <taxon>Viridiplantae</taxon>
        <taxon>Streptophyta</taxon>
        <taxon>Embryophyta</taxon>
        <taxon>Tracheophyta</taxon>
        <taxon>Spermatophyta</taxon>
        <taxon>Magnoliopsida</taxon>
        <taxon>eudicotyledons</taxon>
        <taxon>Gunneridae</taxon>
        <taxon>Pentapetalae</taxon>
        <taxon>rosids</taxon>
        <taxon>malvids</taxon>
        <taxon>Malvales</taxon>
        <taxon>Malvaceae</taxon>
        <taxon>Grewioideae</taxon>
        <taxon>Apeibeae</taxon>
        <taxon>Corchorus</taxon>
    </lineage>
</organism>
<feature type="transmembrane region" description="Helical" evidence="1">
    <location>
        <begin position="37"/>
        <end position="59"/>
    </location>
</feature>
<keyword evidence="1" id="KW-0472">Membrane</keyword>
<keyword evidence="1" id="KW-1133">Transmembrane helix</keyword>